<evidence type="ECO:0000313" key="3">
    <source>
        <dbReference type="Proteomes" id="UP000784294"/>
    </source>
</evidence>
<dbReference type="InterPro" id="IPR019442">
    <property type="entry name" value="THADA/TRM732_DUF2428"/>
</dbReference>
<dbReference type="Pfam" id="PF10350">
    <property type="entry name" value="DUF2428"/>
    <property type="match status" value="1"/>
</dbReference>
<dbReference type="AlphaFoldDB" id="A0A3S5AWB2"/>
<evidence type="ECO:0000313" key="2">
    <source>
        <dbReference type="EMBL" id="VEL06707.1"/>
    </source>
</evidence>
<reference evidence="2" key="1">
    <citation type="submission" date="2018-11" db="EMBL/GenBank/DDBJ databases">
        <authorList>
            <consortium name="Pathogen Informatics"/>
        </authorList>
    </citation>
    <scope>NUCLEOTIDE SEQUENCE</scope>
</reference>
<dbReference type="EMBL" id="CAAALY010000273">
    <property type="protein sequence ID" value="VEL06707.1"/>
    <property type="molecule type" value="Genomic_DNA"/>
</dbReference>
<name>A0A3S5AWB2_9PLAT</name>
<evidence type="ECO:0000259" key="1">
    <source>
        <dbReference type="Pfam" id="PF10350"/>
    </source>
</evidence>
<protein>
    <recommendedName>
        <fullName evidence="1">DUF2428 domain-containing protein</fullName>
    </recommendedName>
</protein>
<gene>
    <name evidence="2" type="ORF">PXEA_LOCUS147</name>
</gene>
<keyword evidence="3" id="KW-1185">Reference proteome</keyword>
<sequence>MISTSSSLFYSLGSFSKTNQEVSCLWDLILTRLASSPRPEISPSAGHLLRLVLNLPPRTTSVQFASGEVTNCSPVADCYGDCGDKEEDACTTARWRNPSSLLLTPISATRSALLATVVGAADQHSNTPTWSDPPHVGLMDSSFRQPVSAAPTLNHLGAPHEAPPAFPFEMRPEDRCLIAANYLLDRVESACRTAEARQSDGLLLVASQQPFYAFLSVIRGLLPQMTVADIGLACNSCPIYANKCSSSRHTSGVSSDLGTSCLETSSIDRQTSQATSSPCDFECRAAQLRHRGPWLPRQDMPLPPEDIPVPTANSWRISSLPSGPTHSYISTQPSQYLGFEAAMRVTARTEFIFASCSGTTNGTDSLASRLITLADRISRLCSPVVASASPEGLILSHHNFTSTITSNVADDALQALIRAYFVPEYLLVCCWRSVRELALILGTSLAPHGLLSSSQPDRSVLLTEKQVLHRFESISVCFIQRST</sequence>
<dbReference type="OrthoDB" id="73997at2759"/>
<accession>A0A3S5AWB2</accession>
<organism evidence="2 3">
    <name type="scientific">Protopolystoma xenopodis</name>
    <dbReference type="NCBI Taxonomy" id="117903"/>
    <lineage>
        <taxon>Eukaryota</taxon>
        <taxon>Metazoa</taxon>
        <taxon>Spiralia</taxon>
        <taxon>Lophotrochozoa</taxon>
        <taxon>Platyhelminthes</taxon>
        <taxon>Monogenea</taxon>
        <taxon>Polyopisthocotylea</taxon>
        <taxon>Polystomatidea</taxon>
        <taxon>Polystomatidae</taxon>
        <taxon>Protopolystoma</taxon>
    </lineage>
</organism>
<feature type="domain" description="DUF2428" evidence="1">
    <location>
        <begin position="366"/>
        <end position="468"/>
    </location>
</feature>
<proteinExistence type="predicted"/>
<dbReference type="Proteomes" id="UP000784294">
    <property type="component" value="Unassembled WGS sequence"/>
</dbReference>
<comment type="caution">
    <text evidence="2">The sequence shown here is derived from an EMBL/GenBank/DDBJ whole genome shotgun (WGS) entry which is preliminary data.</text>
</comment>